<organism evidence="1 2">
    <name type="scientific">Candidatus Uhrbacteria bacterium CG10_big_fil_rev_8_21_14_0_10_50_16</name>
    <dbReference type="NCBI Taxonomy" id="1975039"/>
    <lineage>
        <taxon>Bacteria</taxon>
        <taxon>Candidatus Uhriibacteriota</taxon>
    </lineage>
</organism>
<dbReference type="EMBL" id="PCYM01000006">
    <property type="protein sequence ID" value="PIR47433.1"/>
    <property type="molecule type" value="Genomic_DNA"/>
</dbReference>
<dbReference type="Proteomes" id="UP000230084">
    <property type="component" value="Unassembled WGS sequence"/>
</dbReference>
<sequence length="171" mass="19218">MTNLFNNLAIKLKVSMHKITTLGLVASYAFSAVIPMNVPTVQAQIVLDEFVTGITAQPQKQVLPVSADREAPRTMKIPVSAYNSLPNQTDATPFNTADGTYVRDGLIAANFLPLGTRVKFPELYGDKEFIVKDRMNPRYNYKADIWMENYSDAIHFGVHYTTIEIYPVRTK</sequence>
<accession>A0A2H0RLR0</accession>
<dbReference type="CDD" id="cd22784">
    <property type="entry name" value="DPBB_MltA_YuiC-like"/>
    <property type="match status" value="1"/>
</dbReference>
<evidence type="ECO:0000313" key="1">
    <source>
        <dbReference type="EMBL" id="PIR47433.1"/>
    </source>
</evidence>
<protein>
    <recommendedName>
        <fullName evidence="3">3D domain-containing protein</fullName>
    </recommendedName>
</protein>
<proteinExistence type="predicted"/>
<reference evidence="1 2" key="1">
    <citation type="submission" date="2017-09" db="EMBL/GenBank/DDBJ databases">
        <title>Depth-based differentiation of microbial function through sediment-hosted aquifers and enrichment of novel symbionts in the deep terrestrial subsurface.</title>
        <authorList>
            <person name="Probst A.J."/>
            <person name="Ladd B."/>
            <person name="Jarett J.K."/>
            <person name="Geller-Mcgrath D.E."/>
            <person name="Sieber C.M."/>
            <person name="Emerson J.B."/>
            <person name="Anantharaman K."/>
            <person name="Thomas B.C."/>
            <person name="Malmstrom R."/>
            <person name="Stieglmeier M."/>
            <person name="Klingl A."/>
            <person name="Woyke T."/>
            <person name="Ryan C.M."/>
            <person name="Banfield J.F."/>
        </authorList>
    </citation>
    <scope>NUCLEOTIDE SEQUENCE [LARGE SCALE GENOMIC DNA]</scope>
    <source>
        <strain evidence="1">CG10_big_fil_rev_8_21_14_0_10_50_16</strain>
    </source>
</reference>
<comment type="caution">
    <text evidence="1">The sequence shown here is derived from an EMBL/GenBank/DDBJ whole genome shotgun (WGS) entry which is preliminary data.</text>
</comment>
<evidence type="ECO:0008006" key="3">
    <source>
        <dbReference type="Google" id="ProtNLM"/>
    </source>
</evidence>
<dbReference type="AlphaFoldDB" id="A0A2H0RLR0"/>
<evidence type="ECO:0000313" key="2">
    <source>
        <dbReference type="Proteomes" id="UP000230084"/>
    </source>
</evidence>
<gene>
    <name evidence="1" type="ORF">COV06_03165</name>
</gene>
<name>A0A2H0RLR0_9BACT</name>